<gene>
    <name evidence="2" type="ORF">AKG39_18310</name>
</gene>
<protein>
    <submittedName>
        <fullName evidence="2">Uncharacterized protein</fullName>
    </submittedName>
</protein>
<dbReference type="EMBL" id="LGYO01000067">
    <property type="protein sequence ID" value="KNZ40343.1"/>
    <property type="molecule type" value="Genomic_DNA"/>
</dbReference>
<dbReference type="AlphaFoldDB" id="A0A0L6TVR4"/>
<evidence type="ECO:0000313" key="2">
    <source>
        <dbReference type="EMBL" id="KNZ40343.1"/>
    </source>
</evidence>
<organism evidence="2 3">
    <name type="scientific">Acetobacterium bakii</name>
    <dbReference type="NCBI Taxonomy" id="52689"/>
    <lineage>
        <taxon>Bacteria</taxon>
        <taxon>Bacillati</taxon>
        <taxon>Bacillota</taxon>
        <taxon>Clostridia</taxon>
        <taxon>Eubacteriales</taxon>
        <taxon>Eubacteriaceae</taxon>
        <taxon>Acetobacterium</taxon>
    </lineage>
</organism>
<evidence type="ECO:0000313" key="3">
    <source>
        <dbReference type="Proteomes" id="UP000036873"/>
    </source>
</evidence>
<accession>A0A0L6TVR4</accession>
<keyword evidence="1" id="KW-0472">Membrane</keyword>
<comment type="caution">
    <text evidence="2">The sequence shown here is derived from an EMBL/GenBank/DDBJ whole genome shotgun (WGS) entry which is preliminary data.</text>
</comment>
<dbReference type="RefSeq" id="WP_050741851.1">
    <property type="nucleotide sequence ID" value="NZ_LGYO01000067.1"/>
</dbReference>
<proteinExistence type="predicted"/>
<name>A0A0L6TVR4_9FIRM</name>
<feature type="transmembrane region" description="Helical" evidence="1">
    <location>
        <begin position="36"/>
        <end position="56"/>
    </location>
</feature>
<keyword evidence="1" id="KW-0812">Transmembrane</keyword>
<reference evidence="3" key="1">
    <citation type="submission" date="2015-07" db="EMBL/GenBank/DDBJ databases">
        <title>Draft genome sequence of Acetobacterium bakii DSM 8293, a potential psychrophilic chemical producer through syngas fermentation.</title>
        <authorList>
            <person name="Song Y."/>
            <person name="Hwang S."/>
            <person name="Cho B.-K."/>
        </authorList>
    </citation>
    <scope>NUCLEOTIDE SEQUENCE [LARGE SCALE GENOMIC DNA]</scope>
    <source>
        <strain evidence="3">DSM 8239</strain>
    </source>
</reference>
<keyword evidence="3" id="KW-1185">Reference proteome</keyword>
<dbReference type="Proteomes" id="UP000036873">
    <property type="component" value="Unassembled WGS sequence"/>
</dbReference>
<evidence type="ECO:0000256" key="1">
    <source>
        <dbReference type="SAM" id="Phobius"/>
    </source>
</evidence>
<keyword evidence="1" id="KW-1133">Transmembrane helix</keyword>
<dbReference type="STRING" id="52689.AKG39_18310"/>
<sequence>MNKDMRKELKIGILLFAIFNLINLFAHDIVPELPVLHFFLGGLAALAFMEIIIGILPEPTYLKLKQFKKNLRPFKK</sequence>